<gene>
    <name evidence="2" type="ORF">SAMN05421680_1197</name>
    <name evidence="1" type="ORF">Xmau_03802</name>
</gene>
<dbReference type="InterPro" id="IPR015223">
    <property type="entry name" value="MipZ"/>
</dbReference>
<dbReference type="SUPFAM" id="SSF52540">
    <property type="entry name" value="P-loop containing nucleoside triphosphate hydrolases"/>
    <property type="match status" value="1"/>
</dbReference>
<sequence>MSEIYKGLIIAVAIKKGGTGKSSVTINIAPEVDPDVIYDTDDTPAITTANKFRREKEQWNVIRLLAKSLNSVSDFINELITAKEEKKCILIDCGGFDSAFTRAAIAAADIIIAPVADDFTDMLGLAEFDSVLHQISKDTGEKKIAYVLLNKMHPSRKNFSDFEEFISGFEHLVKLDTIIPTDKAIPQKFGEGYGIVEHVATRHGRGGNAMRSLFFDLRDIAINIQNKNV</sequence>
<dbReference type="RefSeq" id="WP_092512724.1">
    <property type="nucleotide sequence ID" value="NZ_CAWNQB010000013.1"/>
</dbReference>
<reference evidence="1 4" key="3">
    <citation type="journal article" date="2017" name="Nat. Microbiol.">
        <title>Natural product diversity associated with the nematode symbionts Photorhabdus and Xenorhabdus.</title>
        <authorList>
            <person name="Tobias N.J."/>
            <person name="Wolff H."/>
            <person name="Djahanschiri B."/>
            <person name="Grundmann F."/>
            <person name="Kronenwerth M."/>
            <person name="Shi Y.M."/>
            <person name="Simonyi S."/>
            <person name="Grun P."/>
            <person name="Shapiro-Ilan D."/>
            <person name="Pidot S.J."/>
            <person name="Stinear T.P."/>
            <person name="Ebersberger I."/>
            <person name="Bode H.B."/>
        </authorList>
    </citation>
    <scope>NUCLEOTIDE SEQUENCE [LARGE SCALE GENOMIC DNA]</scope>
    <source>
        <strain evidence="1 4">DSM 17908</strain>
    </source>
</reference>
<reference evidence="3" key="2">
    <citation type="submission" date="2016-10" db="EMBL/GenBank/DDBJ databases">
        <authorList>
            <person name="Varghese N."/>
            <person name="Submissions S."/>
        </authorList>
    </citation>
    <scope>NUCLEOTIDE SEQUENCE [LARGE SCALE GENOMIC DNA]</scope>
    <source>
        <strain evidence="3">DSM 17908</strain>
    </source>
</reference>
<dbReference type="EMBL" id="NITY01000020">
    <property type="protein sequence ID" value="PHM37585.1"/>
    <property type="molecule type" value="Genomic_DNA"/>
</dbReference>
<organism evidence="2 3">
    <name type="scientific">Xenorhabdus mauleonii</name>
    <dbReference type="NCBI Taxonomy" id="351675"/>
    <lineage>
        <taxon>Bacteria</taxon>
        <taxon>Pseudomonadati</taxon>
        <taxon>Pseudomonadota</taxon>
        <taxon>Gammaproteobacteria</taxon>
        <taxon>Enterobacterales</taxon>
        <taxon>Morganellaceae</taxon>
        <taxon>Xenorhabdus</taxon>
    </lineage>
</organism>
<accession>A0A1I3V1F1</accession>
<dbReference type="Proteomes" id="UP000224607">
    <property type="component" value="Unassembled WGS sequence"/>
</dbReference>
<evidence type="ECO:0000313" key="4">
    <source>
        <dbReference type="Proteomes" id="UP000224607"/>
    </source>
</evidence>
<evidence type="ECO:0000313" key="1">
    <source>
        <dbReference type="EMBL" id="PHM37585.1"/>
    </source>
</evidence>
<name>A0A1I3V1F1_9GAMM</name>
<dbReference type="InterPro" id="IPR050678">
    <property type="entry name" value="DNA_Partitioning_ATPase"/>
</dbReference>
<dbReference type="Gene3D" id="3.40.50.300">
    <property type="entry name" value="P-loop containing nucleotide triphosphate hydrolases"/>
    <property type="match status" value="1"/>
</dbReference>
<reference evidence="2" key="1">
    <citation type="submission" date="2016-10" db="EMBL/GenBank/DDBJ databases">
        <authorList>
            <person name="de Groot N.N."/>
        </authorList>
    </citation>
    <scope>NUCLEOTIDE SEQUENCE [LARGE SCALE GENOMIC DNA]</scope>
    <source>
        <strain evidence="2">DSM 17908</strain>
    </source>
</reference>
<dbReference type="PANTHER" id="PTHR13696:SF96">
    <property type="entry name" value="COBQ_COBB_MIND_PARA NUCLEOTIDE BINDING DOMAIN-CONTAINING PROTEIN"/>
    <property type="match status" value="1"/>
</dbReference>
<keyword evidence="4" id="KW-1185">Reference proteome</keyword>
<dbReference type="AlphaFoldDB" id="A0A1I3V1F1"/>
<dbReference type="InterPro" id="IPR027417">
    <property type="entry name" value="P-loop_NTPase"/>
</dbReference>
<protein>
    <submittedName>
        <fullName evidence="1">ATPase</fullName>
    </submittedName>
    <submittedName>
        <fullName evidence="2">Chromosome partitioning protein</fullName>
    </submittedName>
</protein>
<proteinExistence type="predicted"/>
<dbReference type="OrthoDB" id="6504813at2"/>
<dbReference type="Proteomes" id="UP000198919">
    <property type="component" value="Unassembled WGS sequence"/>
</dbReference>
<evidence type="ECO:0000313" key="3">
    <source>
        <dbReference type="Proteomes" id="UP000198919"/>
    </source>
</evidence>
<dbReference type="EMBL" id="FORG01000019">
    <property type="protein sequence ID" value="SFJ88952.1"/>
    <property type="molecule type" value="Genomic_DNA"/>
</dbReference>
<evidence type="ECO:0000313" key="2">
    <source>
        <dbReference type="EMBL" id="SFJ88952.1"/>
    </source>
</evidence>
<dbReference type="PANTHER" id="PTHR13696">
    <property type="entry name" value="P-LOOP CONTAINING NUCLEOSIDE TRIPHOSPHATE HYDROLASE"/>
    <property type="match status" value="1"/>
</dbReference>
<dbReference type="STRING" id="351675.SAMN05421680_1197"/>
<dbReference type="Pfam" id="PF09140">
    <property type="entry name" value="MipZ"/>
    <property type="match status" value="1"/>
</dbReference>